<comment type="caution">
    <text evidence="3">The sequence shown here is derived from an EMBL/GenBank/DDBJ whole genome shotgun (WGS) entry which is preliminary data.</text>
</comment>
<sequence length="349" mass="34482">MTPPHRSAPGGSRTAPPAASREGSDARTLLEALAIPAMVAIGGLIAVQSTVNGRLAHELGTGMRAGVLAALVSFGSGLVLLATVNLSVPRLRRRVRTLYAAVRVGRLRPWHVLGGTAGAMLVASQGLTVPTIGVALFTVAVVAGQTSSGLAVDHAGLGPSGPRAISTGRMLGAGVTLAAVAIGVSGRLGGAHALTAGALALAALPLVAGSFASWQQAVNGQVSTVGGPLAAALNNFAVGTTTLLVVLAVSFLAPGSLTGAPTQWWLYTGGTLGCVFIASAAVLVRVHGVLVLGLCTVAGQVVTSVLLDALTGTERLAPLTVVGAAVALLGVTLGAWASRGRNPRPGPAH</sequence>
<evidence type="ECO:0000313" key="3">
    <source>
        <dbReference type="EMBL" id="MDO8106291.1"/>
    </source>
</evidence>
<dbReference type="Pfam" id="PF04657">
    <property type="entry name" value="DMT_YdcZ"/>
    <property type="match status" value="2"/>
</dbReference>
<feature type="transmembrane region" description="Helical" evidence="2">
    <location>
        <begin position="316"/>
        <end position="337"/>
    </location>
</feature>
<accession>A0ABT9D656</accession>
<dbReference type="PANTHER" id="PTHR34821">
    <property type="entry name" value="INNER MEMBRANE PROTEIN YDCZ"/>
    <property type="match status" value="1"/>
</dbReference>
<keyword evidence="2" id="KW-0472">Membrane</keyword>
<protein>
    <submittedName>
        <fullName evidence="3">DMT family transporter</fullName>
    </submittedName>
</protein>
<evidence type="ECO:0000256" key="2">
    <source>
        <dbReference type="SAM" id="Phobius"/>
    </source>
</evidence>
<gene>
    <name evidence="3" type="ORF">Q6348_03670</name>
</gene>
<keyword evidence="2" id="KW-0812">Transmembrane</keyword>
<feature type="transmembrane region" description="Helical" evidence="2">
    <location>
        <begin position="289"/>
        <end position="310"/>
    </location>
</feature>
<feature type="transmembrane region" description="Helical" evidence="2">
    <location>
        <begin position="264"/>
        <end position="284"/>
    </location>
</feature>
<keyword evidence="4" id="KW-1185">Reference proteome</keyword>
<feature type="transmembrane region" description="Helical" evidence="2">
    <location>
        <begin position="67"/>
        <end position="88"/>
    </location>
</feature>
<name>A0ABT9D656_9CELL</name>
<organism evidence="3 4">
    <name type="scientific">Actinotalea lenta</name>
    <dbReference type="NCBI Taxonomy" id="3064654"/>
    <lineage>
        <taxon>Bacteria</taxon>
        <taxon>Bacillati</taxon>
        <taxon>Actinomycetota</taxon>
        <taxon>Actinomycetes</taxon>
        <taxon>Micrococcales</taxon>
        <taxon>Cellulomonadaceae</taxon>
        <taxon>Actinotalea</taxon>
    </lineage>
</organism>
<feature type="transmembrane region" description="Helical" evidence="2">
    <location>
        <begin position="132"/>
        <end position="152"/>
    </location>
</feature>
<feature type="transmembrane region" description="Helical" evidence="2">
    <location>
        <begin position="232"/>
        <end position="252"/>
    </location>
</feature>
<dbReference type="RefSeq" id="WP_304599967.1">
    <property type="nucleotide sequence ID" value="NZ_JAUQYO010000001.1"/>
</dbReference>
<dbReference type="InterPro" id="IPR006750">
    <property type="entry name" value="YdcZ"/>
</dbReference>
<dbReference type="PANTHER" id="PTHR34821:SF2">
    <property type="entry name" value="INNER MEMBRANE PROTEIN YDCZ"/>
    <property type="match status" value="1"/>
</dbReference>
<dbReference type="Proteomes" id="UP001232536">
    <property type="component" value="Unassembled WGS sequence"/>
</dbReference>
<proteinExistence type="predicted"/>
<evidence type="ECO:0000313" key="4">
    <source>
        <dbReference type="Proteomes" id="UP001232536"/>
    </source>
</evidence>
<reference evidence="3 4" key="1">
    <citation type="submission" date="2023-07" db="EMBL/GenBank/DDBJ databases">
        <title>Description of novel actinomycetes strains, isolated from tidal flat sediment.</title>
        <authorList>
            <person name="Lu C."/>
        </authorList>
    </citation>
    <scope>NUCLEOTIDE SEQUENCE [LARGE SCALE GENOMIC DNA]</scope>
    <source>
        <strain evidence="3 4">SYSU T00b441</strain>
    </source>
</reference>
<feature type="region of interest" description="Disordered" evidence="1">
    <location>
        <begin position="1"/>
        <end position="22"/>
    </location>
</feature>
<evidence type="ECO:0000256" key="1">
    <source>
        <dbReference type="SAM" id="MobiDB-lite"/>
    </source>
</evidence>
<feature type="transmembrane region" description="Helical" evidence="2">
    <location>
        <begin position="29"/>
        <end position="47"/>
    </location>
</feature>
<keyword evidence="2" id="KW-1133">Transmembrane helix</keyword>
<feature type="transmembrane region" description="Helical" evidence="2">
    <location>
        <begin position="190"/>
        <end position="211"/>
    </location>
</feature>
<dbReference type="EMBL" id="JAUQYP010000001">
    <property type="protein sequence ID" value="MDO8106291.1"/>
    <property type="molecule type" value="Genomic_DNA"/>
</dbReference>